<dbReference type="SMART" id="SM00382">
    <property type="entry name" value="AAA"/>
    <property type="match status" value="1"/>
</dbReference>
<evidence type="ECO:0000256" key="1">
    <source>
        <dbReference type="ARBA" id="ARBA00022741"/>
    </source>
</evidence>
<name>A0A449BEE7_HAPAX</name>
<dbReference type="Gene3D" id="1.10.3710.10">
    <property type="entry name" value="DNA polymerase III clamp loader subunits, C-terminal domain"/>
    <property type="match status" value="1"/>
</dbReference>
<dbReference type="InterPro" id="IPR032423">
    <property type="entry name" value="AAA_assoc_2"/>
</dbReference>
<dbReference type="CDD" id="cd00009">
    <property type="entry name" value="AAA"/>
    <property type="match status" value="1"/>
</dbReference>
<feature type="domain" description="AAA+ ATPase" evidence="3">
    <location>
        <begin position="38"/>
        <end position="149"/>
    </location>
</feature>
<dbReference type="KEGG" id="aaxa:NCTC10138_01191"/>
<dbReference type="GO" id="GO:0008047">
    <property type="term" value="F:enzyme activator activity"/>
    <property type="evidence" value="ECO:0007669"/>
    <property type="project" value="TreeGrafter"/>
</dbReference>
<dbReference type="InterPro" id="IPR027417">
    <property type="entry name" value="P-loop_NTPase"/>
</dbReference>
<dbReference type="RefSeq" id="WP_026391073.1">
    <property type="nucleotide sequence ID" value="NZ_LR215048.1"/>
</dbReference>
<dbReference type="GO" id="GO:0017116">
    <property type="term" value="F:single-stranded DNA helicase activity"/>
    <property type="evidence" value="ECO:0007669"/>
    <property type="project" value="TreeGrafter"/>
</dbReference>
<dbReference type="InterPro" id="IPR008921">
    <property type="entry name" value="DNA_pol3_clamp-load_cplx_C"/>
</dbReference>
<organism evidence="4 5">
    <name type="scientific">Haploplasma axanthum</name>
    <name type="common">Acholeplasma axanthum</name>
    <dbReference type="NCBI Taxonomy" id="29552"/>
    <lineage>
        <taxon>Bacteria</taxon>
        <taxon>Bacillati</taxon>
        <taxon>Mycoplasmatota</taxon>
        <taxon>Mollicutes</taxon>
        <taxon>Acholeplasmatales</taxon>
        <taxon>Acholeplasmataceae</taxon>
        <taxon>Haploplasma</taxon>
    </lineage>
</organism>
<dbReference type="GO" id="GO:0005524">
    <property type="term" value="F:ATP binding"/>
    <property type="evidence" value="ECO:0007669"/>
    <property type="project" value="UniProtKB-KW"/>
</dbReference>
<dbReference type="Pfam" id="PF12002">
    <property type="entry name" value="MgsA_C"/>
    <property type="match status" value="1"/>
</dbReference>
<sequence length="411" mass="46348">MQQPLAYLMRPKTFDDVLGQEHLIGKDGILSAMIKKQKPLSFILYGPPGTGKTTIANIFAESFDMETYFFNASTDNKARLMDILNTTNFTNILLIIDEIHRMKTDVQDYLLPFVESGKATFIGLTTLNPYHSINWAIRSRCHLYEVKKLNDDDIKKAIQKGLHMLDIDIKIEPNALDSLVRYSNHEIRSALNLLESVSLVLKDGDTLTNSLLLRIAGNPKYSLDKSDDNYYQLLSALQKSIRGSDVDASLHYLARLLVLEDLNSLTRRLLVITYEDIGLANPNIAPKVLAACEAAKMVGMPEARIIFSNIVIELAISPKSNSAYLAIAAALDDYSNNDTGEIPNHVDNNKIKLDPSIYHYPHDDNGSLNDQIYLPDKIKEKTYYLPKEETKYEAALKVRLDLIDKIKGKKR</sequence>
<dbReference type="Pfam" id="PF05496">
    <property type="entry name" value="RuvB_N"/>
    <property type="match status" value="1"/>
</dbReference>
<dbReference type="SUPFAM" id="SSF48019">
    <property type="entry name" value="post-AAA+ oligomerization domain-like"/>
    <property type="match status" value="1"/>
</dbReference>
<dbReference type="SUPFAM" id="SSF52540">
    <property type="entry name" value="P-loop containing nucleoside triphosphate hydrolases"/>
    <property type="match status" value="1"/>
</dbReference>
<dbReference type="InterPro" id="IPR021886">
    <property type="entry name" value="MgsA_C"/>
</dbReference>
<protein>
    <submittedName>
        <fullName evidence="4">ATPase</fullName>
    </submittedName>
</protein>
<keyword evidence="2" id="KW-0067">ATP-binding</keyword>
<keyword evidence="1" id="KW-0547">Nucleotide-binding</keyword>
<evidence type="ECO:0000259" key="3">
    <source>
        <dbReference type="SMART" id="SM00382"/>
    </source>
</evidence>
<evidence type="ECO:0000256" key="2">
    <source>
        <dbReference type="ARBA" id="ARBA00022840"/>
    </source>
</evidence>
<dbReference type="GO" id="GO:0009378">
    <property type="term" value="F:four-way junction helicase activity"/>
    <property type="evidence" value="ECO:0007669"/>
    <property type="project" value="InterPro"/>
</dbReference>
<dbReference type="InterPro" id="IPR003593">
    <property type="entry name" value="AAA+_ATPase"/>
</dbReference>
<dbReference type="GO" id="GO:0006310">
    <property type="term" value="P:DNA recombination"/>
    <property type="evidence" value="ECO:0007669"/>
    <property type="project" value="InterPro"/>
</dbReference>
<dbReference type="PANTHER" id="PTHR13779">
    <property type="entry name" value="WERNER HELICASE-INTERACTING PROTEIN 1 FAMILY MEMBER"/>
    <property type="match status" value="1"/>
</dbReference>
<dbReference type="GO" id="GO:0000731">
    <property type="term" value="P:DNA synthesis involved in DNA repair"/>
    <property type="evidence" value="ECO:0007669"/>
    <property type="project" value="TreeGrafter"/>
</dbReference>
<dbReference type="InterPro" id="IPR008824">
    <property type="entry name" value="RuvB-like_N"/>
</dbReference>
<dbReference type="GO" id="GO:0003677">
    <property type="term" value="F:DNA binding"/>
    <property type="evidence" value="ECO:0007669"/>
    <property type="project" value="InterPro"/>
</dbReference>
<evidence type="ECO:0000313" key="5">
    <source>
        <dbReference type="Proteomes" id="UP000289841"/>
    </source>
</evidence>
<dbReference type="InterPro" id="IPR051314">
    <property type="entry name" value="AAA_ATPase_RarA/MGS1/WRNIP1"/>
</dbReference>
<dbReference type="Pfam" id="PF16193">
    <property type="entry name" value="AAA_assoc_2"/>
    <property type="match status" value="1"/>
</dbReference>
<accession>A0A449BEE7</accession>
<dbReference type="STRING" id="1278311.GCA_000428705_00186"/>
<dbReference type="Proteomes" id="UP000289841">
    <property type="component" value="Chromosome"/>
</dbReference>
<proteinExistence type="predicted"/>
<dbReference type="PANTHER" id="PTHR13779:SF7">
    <property type="entry name" value="ATPASE WRNIP1"/>
    <property type="match status" value="1"/>
</dbReference>
<reference evidence="4 5" key="1">
    <citation type="submission" date="2019-01" db="EMBL/GenBank/DDBJ databases">
        <authorList>
            <consortium name="Pathogen Informatics"/>
        </authorList>
    </citation>
    <scope>NUCLEOTIDE SEQUENCE [LARGE SCALE GENOMIC DNA]</scope>
    <source>
        <strain evidence="4 5">NCTC10138</strain>
    </source>
</reference>
<keyword evidence="5" id="KW-1185">Reference proteome</keyword>
<dbReference type="Gene3D" id="1.20.272.10">
    <property type="match status" value="1"/>
</dbReference>
<dbReference type="Gene3D" id="3.40.50.300">
    <property type="entry name" value="P-loop containing nucleotide triphosphate hydrolases"/>
    <property type="match status" value="1"/>
</dbReference>
<dbReference type="CDD" id="cd18139">
    <property type="entry name" value="HLD_clamp_RarA"/>
    <property type="match status" value="1"/>
</dbReference>
<gene>
    <name evidence="4" type="primary">mgs1</name>
    <name evidence="4" type="ORF">NCTC10138_01191</name>
</gene>
<dbReference type="GO" id="GO:0006261">
    <property type="term" value="P:DNA-templated DNA replication"/>
    <property type="evidence" value="ECO:0007669"/>
    <property type="project" value="TreeGrafter"/>
</dbReference>
<evidence type="ECO:0000313" key="4">
    <source>
        <dbReference type="EMBL" id="VEU80806.1"/>
    </source>
</evidence>
<dbReference type="EMBL" id="LR215048">
    <property type="protein sequence ID" value="VEU80806.1"/>
    <property type="molecule type" value="Genomic_DNA"/>
</dbReference>
<dbReference type="OrthoDB" id="9778364at2"/>
<dbReference type="AlphaFoldDB" id="A0A449BEE7"/>
<dbReference type="Gene3D" id="1.10.8.60">
    <property type="match status" value="1"/>
</dbReference>